<evidence type="ECO:0000313" key="3">
    <source>
        <dbReference type="Proteomes" id="UP000318375"/>
    </source>
</evidence>
<evidence type="ECO:0000256" key="1">
    <source>
        <dbReference type="SAM" id="MobiDB-lite"/>
    </source>
</evidence>
<dbReference type="GeneID" id="64766122"/>
<feature type="region of interest" description="Disordered" evidence="1">
    <location>
        <begin position="109"/>
        <end position="146"/>
    </location>
</feature>
<proteinExistence type="predicted"/>
<protein>
    <submittedName>
        <fullName evidence="2">Uncharacterized protein</fullName>
    </submittedName>
</protein>
<reference evidence="2 3" key="1">
    <citation type="submission" date="2019-05" db="EMBL/GenBank/DDBJ databases">
        <authorList>
            <person name="Pope W.H."/>
            <person name="Garlena R.A."/>
            <person name="Russell D.A."/>
            <person name="Jacobs-Sera D."/>
            <person name="Hatfull G.F."/>
        </authorList>
    </citation>
    <scope>NUCLEOTIDE SEQUENCE [LARGE SCALE GENOMIC DNA]</scope>
</reference>
<accession>A0A4Y6ES57</accession>
<name>A0A4Y6ES57_9CAUD</name>
<sequence>MDPIADNFGLRYRPGGNPALDAAAEAYVRWAGRLDDSKVDHLNAALIDAVGKAGLGKHDDAWDAANALQDHTRRMASRWDEYEDEFDPYNHDDDWKEEPEPDAADAWLSQHDHSQNSDDSYSNPDSENYLYERPKTQWQQGPGGEKSTDLWRAVNIPVDHPKYAGHPDLEKAKGILYGDNYGEGNLHPHPSTPEGQAVGHHLLNFMEDVGRNVHKYREDYSSENERTRIPFTKTKDTGDPTNLGRHWSTDPGATQVFSYPWDKNSGRFLSVMMNAGWNGEGEDMNRTNSGGSFAHEKEVTLSPGAPLSIKGLHIKHPHEWNIGDDIETFKPEQWHNVIGEPQKRSASLGDFRHLAPSR</sequence>
<organism evidence="2 3">
    <name type="scientific">Gordonia phage Pupper</name>
    <dbReference type="NCBI Taxonomy" id="2571249"/>
    <lineage>
        <taxon>Viruses</taxon>
        <taxon>Duplodnaviria</taxon>
        <taxon>Heunggongvirae</taxon>
        <taxon>Uroviricota</taxon>
        <taxon>Caudoviricetes</taxon>
        <taxon>Puppervirus</taxon>
        <taxon>Puppervirus Pupper</taxon>
    </lineage>
</organism>
<gene>
    <name evidence="2" type="primary">103</name>
    <name evidence="2" type="ORF">SEA_PUPPER_103</name>
</gene>
<keyword evidence="3" id="KW-1185">Reference proteome</keyword>
<dbReference type="RefSeq" id="YP_010058891.1">
    <property type="nucleotide sequence ID" value="NC_054723.1"/>
</dbReference>
<dbReference type="Proteomes" id="UP000318375">
    <property type="component" value="Segment"/>
</dbReference>
<dbReference type="EMBL" id="MK977695">
    <property type="protein sequence ID" value="QDF18589.1"/>
    <property type="molecule type" value="Genomic_DNA"/>
</dbReference>
<dbReference type="KEGG" id="vg:64766122"/>
<evidence type="ECO:0000313" key="2">
    <source>
        <dbReference type="EMBL" id="QDF18589.1"/>
    </source>
</evidence>